<evidence type="ECO:0000256" key="8">
    <source>
        <dbReference type="ARBA" id="ARBA00023326"/>
    </source>
</evidence>
<dbReference type="InterPro" id="IPR047569">
    <property type="entry name" value="CBM56"/>
</dbReference>
<evidence type="ECO:0000256" key="3">
    <source>
        <dbReference type="ARBA" id="ARBA00012780"/>
    </source>
</evidence>
<dbReference type="GO" id="GO:0042973">
    <property type="term" value="F:glucan endo-1,3-beta-D-glucosidase activity"/>
    <property type="evidence" value="ECO:0007669"/>
    <property type="project" value="UniProtKB-EC"/>
</dbReference>
<feature type="region of interest" description="Disordered" evidence="9">
    <location>
        <begin position="1211"/>
        <end position="1234"/>
    </location>
</feature>
<dbReference type="EMBL" id="SIJB01000015">
    <property type="protein sequence ID" value="NBI28532.1"/>
    <property type="molecule type" value="Genomic_DNA"/>
</dbReference>
<dbReference type="CDD" id="cd00063">
    <property type="entry name" value="FN3"/>
    <property type="match status" value="5"/>
</dbReference>
<reference evidence="12 13" key="1">
    <citation type="submission" date="2019-01" db="EMBL/GenBank/DDBJ databases">
        <title>Chengkuizengella sp. nov., isolated from deep-sea sediment of East Pacific Ocean.</title>
        <authorList>
            <person name="Yang J."/>
            <person name="Lai Q."/>
            <person name="Shao Z."/>
        </authorList>
    </citation>
    <scope>NUCLEOTIDE SEQUENCE [LARGE SCALE GENOMIC DNA]</scope>
    <source>
        <strain evidence="12 13">YPA3-1-1</strain>
    </source>
</reference>
<comment type="catalytic activity">
    <reaction evidence="1">
        <text>Hydrolysis of (1-&gt;3)-beta-D-glucosidic linkages in (1-&gt;3)-beta-D-glucans.</text>
        <dbReference type="EC" id="3.2.1.39"/>
    </reaction>
</comment>
<evidence type="ECO:0000256" key="6">
    <source>
        <dbReference type="ARBA" id="ARBA00023295"/>
    </source>
</evidence>
<dbReference type="PROSITE" id="PS52008">
    <property type="entry name" value="GH81"/>
    <property type="match status" value="1"/>
</dbReference>
<dbReference type="EC" id="3.2.1.39" evidence="3"/>
<dbReference type="InterPro" id="IPR003961">
    <property type="entry name" value="FN3_dom"/>
</dbReference>
<dbReference type="GO" id="GO:0052861">
    <property type="term" value="F:endo-1,3(4)-beta-glucanase activity"/>
    <property type="evidence" value="ECO:0007669"/>
    <property type="project" value="InterPro"/>
</dbReference>
<feature type="domain" description="Fibronectin type-III" evidence="10">
    <location>
        <begin position="946"/>
        <end position="1036"/>
    </location>
</feature>
<keyword evidence="13" id="KW-1185">Reference proteome</keyword>
<organism evidence="12 13">
    <name type="scientific">Chengkuizengella marina</name>
    <dbReference type="NCBI Taxonomy" id="2507566"/>
    <lineage>
        <taxon>Bacteria</taxon>
        <taxon>Bacillati</taxon>
        <taxon>Bacillota</taxon>
        <taxon>Bacilli</taxon>
        <taxon>Bacillales</taxon>
        <taxon>Paenibacillaceae</taxon>
        <taxon>Chengkuizengella</taxon>
    </lineage>
</organism>
<keyword evidence="6" id="KW-0326">Glycosidase</keyword>
<dbReference type="OrthoDB" id="5480482at2"/>
<evidence type="ECO:0000256" key="4">
    <source>
        <dbReference type="ARBA" id="ARBA00022801"/>
    </source>
</evidence>
<comment type="similarity">
    <text evidence="2">Belongs to the glycosyl hydrolase 81 family.</text>
</comment>
<evidence type="ECO:0000256" key="5">
    <source>
        <dbReference type="ARBA" id="ARBA00023277"/>
    </source>
</evidence>
<dbReference type="GO" id="GO:0071555">
    <property type="term" value="P:cell wall organization"/>
    <property type="evidence" value="ECO:0007669"/>
    <property type="project" value="UniProtKB-KW"/>
</dbReference>
<evidence type="ECO:0000256" key="1">
    <source>
        <dbReference type="ARBA" id="ARBA00000382"/>
    </source>
</evidence>
<dbReference type="InterPro" id="IPR005200">
    <property type="entry name" value="Endo-beta-glucanase"/>
</dbReference>
<dbReference type="Proteomes" id="UP000448943">
    <property type="component" value="Unassembled WGS sequence"/>
</dbReference>
<feature type="compositionally biased region" description="Polar residues" evidence="9">
    <location>
        <begin position="1211"/>
        <end position="1222"/>
    </location>
</feature>
<protein>
    <recommendedName>
        <fullName evidence="3">glucan endo-1,3-beta-D-glucosidase</fullName>
        <ecNumber evidence="3">3.2.1.39</ecNumber>
    </recommendedName>
</protein>
<evidence type="ECO:0000256" key="9">
    <source>
        <dbReference type="SAM" id="MobiDB-lite"/>
    </source>
</evidence>
<feature type="domain" description="Fibronectin type-III" evidence="10">
    <location>
        <begin position="1430"/>
        <end position="1515"/>
    </location>
</feature>
<keyword evidence="8" id="KW-0624">Polysaccharide degradation</keyword>
<dbReference type="PANTHER" id="PTHR31983">
    <property type="entry name" value="ENDO-1,3(4)-BETA-GLUCANASE 1"/>
    <property type="match status" value="1"/>
</dbReference>
<dbReference type="PANTHER" id="PTHR31983:SF0">
    <property type="entry name" value="GLUCAN ENDO-1,3-BETA-D-GLUCOSIDASE 2"/>
    <property type="match status" value="1"/>
</dbReference>
<comment type="caution">
    <text evidence="12">The sequence shown here is derived from an EMBL/GenBank/DDBJ whole genome shotgun (WGS) entry which is preliminary data.</text>
</comment>
<feature type="domain" description="CBM56" evidence="11">
    <location>
        <begin position="1519"/>
        <end position="1612"/>
    </location>
</feature>
<gene>
    <name evidence="12" type="ORF">ERL59_06150</name>
</gene>
<dbReference type="Pfam" id="PF22184">
    <property type="entry name" value="CBM_56"/>
    <property type="match status" value="2"/>
</dbReference>
<feature type="domain" description="Fibronectin type-III" evidence="10">
    <location>
        <begin position="858"/>
        <end position="942"/>
    </location>
</feature>
<dbReference type="Pfam" id="PF17652">
    <property type="entry name" value="Glyco_hydro81C"/>
    <property type="match status" value="1"/>
</dbReference>
<dbReference type="GO" id="GO:0030246">
    <property type="term" value="F:carbohydrate binding"/>
    <property type="evidence" value="ECO:0007669"/>
    <property type="project" value="UniProtKB-UniRule"/>
</dbReference>
<evidence type="ECO:0000313" key="13">
    <source>
        <dbReference type="Proteomes" id="UP000448943"/>
    </source>
</evidence>
<dbReference type="InterPro" id="IPR040720">
    <property type="entry name" value="GH81_C"/>
</dbReference>
<name>A0A6N9Q0A0_9BACL</name>
<evidence type="ECO:0000256" key="7">
    <source>
        <dbReference type="ARBA" id="ARBA00023316"/>
    </source>
</evidence>
<dbReference type="RefSeq" id="WP_160645319.1">
    <property type="nucleotide sequence ID" value="NZ_SIJB01000015.1"/>
</dbReference>
<evidence type="ECO:0000259" key="11">
    <source>
        <dbReference type="PROSITE" id="PS52005"/>
    </source>
</evidence>
<dbReference type="PROSITE" id="PS50853">
    <property type="entry name" value="FN3"/>
    <property type="match status" value="5"/>
</dbReference>
<keyword evidence="7" id="KW-0961">Cell wall biogenesis/degradation</keyword>
<dbReference type="SUPFAM" id="SSF49265">
    <property type="entry name" value="Fibronectin type III"/>
    <property type="match status" value="3"/>
</dbReference>
<keyword evidence="5" id="KW-0119">Carbohydrate metabolism</keyword>
<accession>A0A6N9Q0A0</accession>
<evidence type="ECO:0000256" key="2">
    <source>
        <dbReference type="ARBA" id="ARBA00010730"/>
    </source>
</evidence>
<dbReference type="PROSITE" id="PS52005">
    <property type="entry name" value="CBM56"/>
    <property type="match status" value="2"/>
</dbReference>
<feature type="domain" description="CBM56" evidence="11">
    <location>
        <begin position="1319"/>
        <end position="1411"/>
    </location>
</feature>
<dbReference type="Gene3D" id="2.60.40.10">
    <property type="entry name" value="Immunoglobulins"/>
    <property type="match status" value="5"/>
</dbReference>
<dbReference type="InterPro" id="IPR036116">
    <property type="entry name" value="FN3_sf"/>
</dbReference>
<evidence type="ECO:0000313" key="12">
    <source>
        <dbReference type="EMBL" id="NBI28532.1"/>
    </source>
</evidence>
<feature type="domain" description="Fibronectin type-III" evidence="10">
    <location>
        <begin position="1138"/>
        <end position="1223"/>
    </location>
</feature>
<dbReference type="GO" id="GO:0000272">
    <property type="term" value="P:polysaccharide catabolic process"/>
    <property type="evidence" value="ECO:0007669"/>
    <property type="project" value="UniProtKB-KW"/>
</dbReference>
<keyword evidence="4" id="KW-0378">Hydrolase</keyword>
<sequence>MKKAFSLILIFSLVISLVVPFSSSYAFNGEVQVGSGSYTTILPAETDKPPTWIIDPNALAYPEPQSLISSNVTGPDAPTWKPTPTSDWWTNMNWETFSEPQYPHPLAVYPKTQGLQIYYPGNSKVVSAPGPSEFNNVIYPKQIALTAELPKDTSNDFVLGHSNVGGFAEARTGGFSDWFVTADFYNGSTGMSISYGHGSPFVYAIYEGGNPSLSFDRAPEIFVGNDNDAMIGVSVNGNYYALFGPTGSTWSGLGTTTLVNQLPSGKNYFSLALLPDVSTDEEAITAFNQMKTYAYSFVTDTTVNWSFDEVNSKVFTDYQFTITPKEPGAPVETLMALYATQWRGLDADYTGYTYDSMQGELKTLIGNSFTVEDKYTGILPNVPYLGDLSTENIAQLKFYLEEEINRHFPNPDDLNSNPGDVDTYFTGKEMARLTTLFGLAEDLANRVSDPAEKSDFENLASIALEKAKFMVTDWLTASDEIGNQDNQEFFYYNNNWGAMIGYREAFWSAPNLTDHHFHYGYFIKAAAEIARADEQFLAEYGGMVDLLIRHIASPDRDDPMFPFLRNYDPYAGHSWADGKAGFGAGNNQESVSEAINAWTGIVLWGELLSTLPGKEVEGKEIRDLGIYLYTSEVDASNEYYFDLNQDIYPEEWQQVAHTIVWGGKVDNTTFWTRNPAQRHAILWLPFHGGSFYLGQDTNYVLENYNSLQAELPLFEIWGLAEDAGNPFYDYEAEAYWDDLQWMYLALADPTQALQLMNNAIASSPNGLFRVEEGNSAAFTYSWIHSLTNVGAVDATVKADYPFYTVFKNDIGEKTYVVYNMTNETKVVNFSDGQQITVAPKSFNSDQGVYIPDTNPPSIPVGLQVNRVASNYVTLEWDPSSDDRGVVEYDIFVNGSYAVSSTETKVKVEGLEPTTTYNFTVKAKDVDTISGESLPLQVTTTIVDTEAPDTPTGIISVEETHRSIHLNWNVSSDNILTVEYDVFRDGVKVVTTEETNFNDLGLEPLTFYSYEIVARDADGNESARSEIFQVRSGFEPGPGYTQEIVETTPTTATFTIVPSSGFDEVILLVGINGAGEAGFSLVENAVGNFETTIDVPENANLTYRYNTIVNGVATLSKFFNYTMGQLPGGIVEDTIAPTTPSNLTSANVTGTTVELGWTASTDNVGVVGYDVYQDGVFVDHTTTTSYQVTGLTPETVYTFTVIAKDGAGNESVASNETTVTTGSIPVDNEAPTSPSNLISTAKSESTVDLGWTASTDNVGVVGYDVYQDGVFVDHTTTTSYQVSGLTANTTYSFEVIAKDAAGNSSTASNSLSVTTDAAPPSGGNVIVGPDFTVEIVDSGSSVTLKFTPDGVASFADLHYIVNNGVQQNVGSVEQNGVWEYTIQGLNTGDIIDFQYTYFITFGQDSEWYQYEVGSGGVTNPEPEVDTEAPTAPTNLNFTAKGETTVDLTWTAATDNVGVVSYDIYKDGILEGNTTGTAHTVTGLTENTIYTFTVVAKDAAGNESAASNGLQVTTDAAPVIPTDPTAQHGVTYLNTTEATIWFTPEANATYEYIILHYVINNGPQENPMLIYNDATGRYEFTVTNGQVIQNLQYGFTYKKVGEFQQDIPMVNSTP</sequence>
<feature type="domain" description="Fibronectin type-III" evidence="10">
    <location>
        <begin position="1232"/>
        <end position="1317"/>
    </location>
</feature>
<evidence type="ECO:0000259" key="10">
    <source>
        <dbReference type="PROSITE" id="PS50853"/>
    </source>
</evidence>
<dbReference type="Pfam" id="PF00041">
    <property type="entry name" value="fn3"/>
    <property type="match status" value="4"/>
</dbReference>
<dbReference type="InterPro" id="IPR013783">
    <property type="entry name" value="Ig-like_fold"/>
</dbReference>
<dbReference type="SMART" id="SM00060">
    <property type="entry name" value="FN3"/>
    <property type="match status" value="5"/>
</dbReference>
<proteinExistence type="inferred from homology"/>